<dbReference type="EMBL" id="FQTY01000007">
    <property type="protein sequence ID" value="SHE80055.1"/>
    <property type="molecule type" value="Genomic_DNA"/>
</dbReference>
<evidence type="ECO:0000259" key="4">
    <source>
        <dbReference type="Pfam" id="PF22692"/>
    </source>
</evidence>
<dbReference type="GO" id="GO:0009288">
    <property type="term" value="C:bacterial-type flagellum"/>
    <property type="evidence" value="ECO:0007669"/>
    <property type="project" value="TreeGrafter"/>
</dbReference>
<organism evidence="5 6">
    <name type="scientific">Tissierella praeacuta DSM 18095</name>
    <dbReference type="NCBI Taxonomy" id="1123404"/>
    <lineage>
        <taxon>Bacteria</taxon>
        <taxon>Bacillati</taxon>
        <taxon>Bacillota</taxon>
        <taxon>Tissierellia</taxon>
        <taxon>Tissierellales</taxon>
        <taxon>Tissierellaceae</taxon>
        <taxon>Tissierella</taxon>
    </lineage>
</organism>
<dbReference type="AlphaFoldDB" id="A0A1M4WFU3"/>
<dbReference type="PANTHER" id="PTHR30435:SF19">
    <property type="entry name" value="FLAGELLAR BASAL-BODY ROD PROTEIN FLGG"/>
    <property type="match status" value="1"/>
</dbReference>
<dbReference type="GeneID" id="90994001"/>
<dbReference type="InterPro" id="IPR010930">
    <property type="entry name" value="Flg_bb/hook_C_dom"/>
</dbReference>
<dbReference type="PANTHER" id="PTHR30435">
    <property type="entry name" value="FLAGELLAR PROTEIN"/>
    <property type="match status" value="1"/>
</dbReference>
<feature type="domain" description="Flagellar hook protein FlgE/F/G-like D1" evidence="4">
    <location>
        <begin position="190"/>
        <end position="251"/>
    </location>
</feature>
<evidence type="ECO:0000259" key="3">
    <source>
        <dbReference type="Pfam" id="PF06429"/>
    </source>
</evidence>
<evidence type="ECO:0000256" key="1">
    <source>
        <dbReference type="ARBA" id="ARBA00009677"/>
    </source>
</evidence>
<reference evidence="6" key="1">
    <citation type="submission" date="2016-11" db="EMBL/GenBank/DDBJ databases">
        <authorList>
            <person name="Varghese N."/>
            <person name="Submissions S."/>
        </authorList>
    </citation>
    <scope>NUCLEOTIDE SEQUENCE [LARGE SCALE GENOMIC DNA]</scope>
    <source>
        <strain evidence="6">DSM 18095</strain>
    </source>
</reference>
<keyword evidence="5" id="KW-0282">Flagellum</keyword>
<gene>
    <name evidence="5" type="ORF">SAMN02745784_01839</name>
</gene>
<dbReference type="GO" id="GO:0071978">
    <property type="term" value="P:bacterial-type flagellum-dependent swarming motility"/>
    <property type="evidence" value="ECO:0007669"/>
    <property type="project" value="TreeGrafter"/>
</dbReference>
<evidence type="ECO:0000313" key="5">
    <source>
        <dbReference type="EMBL" id="SHE80055.1"/>
    </source>
</evidence>
<dbReference type="InterPro" id="IPR037925">
    <property type="entry name" value="FlgE/F/G-like"/>
</dbReference>
<dbReference type="SUPFAM" id="SSF117143">
    <property type="entry name" value="Flagellar hook protein flgE"/>
    <property type="match status" value="1"/>
</dbReference>
<dbReference type="Pfam" id="PF00460">
    <property type="entry name" value="Flg_bb_rod"/>
    <property type="match status" value="1"/>
</dbReference>
<dbReference type="STRING" id="1123404.SAMN02745784_01839"/>
<comment type="similarity">
    <text evidence="1">Belongs to the flagella basal body rod proteins family.</text>
</comment>
<keyword evidence="5" id="KW-0966">Cell projection</keyword>
<dbReference type="Pfam" id="PF06429">
    <property type="entry name" value="Flg_bbr_C"/>
    <property type="match status" value="1"/>
</dbReference>
<keyword evidence="6" id="KW-1185">Reference proteome</keyword>
<dbReference type="Pfam" id="PF22692">
    <property type="entry name" value="LlgE_F_G_D1"/>
    <property type="match status" value="1"/>
</dbReference>
<evidence type="ECO:0000313" key="6">
    <source>
        <dbReference type="Proteomes" id="UP000184114"/>
    </source>
</evidence>
<protein>
    <submittedName>
        <fullName evidence="5">Flagellar basal-body rod protein FlgG</fullName>
    </submittedName>
</protein>
<feature type="domain" description="Flagellar basal-body/hook protein C-terminal" evidence="3">
    <location>
        <begin position="298"/>
        <end position="341"/>
    </location>
</feature>
<dbReference type="RefSeq" id="WP_072975664.1">
    <property type="nucleotide sequence ID" value="NZ_FQTY01000007.1"/>
</dbReference>
<evidence type="ECO:0000259" key="2">
    <source>
        <dbReference type="Pfam" id="PF00460"/>
    </source>
</evidence>
<sequence length="346" mass="38615">MNRGLYIGATSLVANQKKLDVLSNNLANINTSGFKKDISLTESFPEKLLARTSRTPELRNIPRENNITYENNGEIHSARTEEGYFVVNTPRGKSYVKEIKFVVDNEGYLKTSYKNLEDQHKTDYENYIIDNNGNRIQQGGDMEALLQGIVYTPPSYVIGTMSGGVRFQKLVTDFTNGGLMDTGGKLDFGIKGSGFFKLQGENGETLYTRNGLFAITEGYLTDLDGRRVLGRNGQIPLNGRDVDVLASGQVLVDGALVDTLDIVNINNKEFLRKRGDNLFYMAENVNAEEAQFNGEVLQGYLESSNMNPISGMVEMINLLREFEANQKVVRMQDEMLEKAANEIGRV</sequence>
<accession>A0A1M4WFU3</accession>
<feature type="domain" description="Flagellar basal body rod protein N-terminal" evidence="2">
    <location>
        <begin position="5"/>
        <end position="35"/>
    </location>
</feature>
<proteinExistence type="inferred from homology"/>
<dbReference type="Proteomes" id="UP000184114">
    <property type="component" value="Unassembled WGS sequence"/>
</dbReference>
<name>A0A1M4WFU3_9FIRM</name>
<dbReference type="InterPro" id="IPR053967">
    <property type="entry name" value="LlgE_F_G-like_D1"/>
</dbReference>
<dbReference type="InterPro" id="IPR001444">
    <property type="entry name" value="Flag_bb_rod_N"/>
</dbReference>
<keyword evidence="5" id="KW-0969">Cilium</keyword>